<dbReference type="PANTHER" id="PTHR30572">
    <property type="entry name" value="MEMBRANE COMPONENT OF TRANSPORTER-RELATED"/>
    <property type="match status" value="1"/>
</dbReference>
<keyword evidence="4 6" id="KW-1133">Transmembrane helix</keyword>
<reference evidence="9 10" key="1">
    <citation type="submission" date="2016-10" db="EMBL/GenBank/DDBJ databases">
        <authorList>
            <person name="Varghese N."/>
            <person name="Submissions S."/>
        </authorList>
    </citation>
    <scope>NUCLEOTIDE SEQUENCE [LARGE SCALE GENOMIC DNA]</scope>
    <source>
        <strain evidence="9 10">DSM 29073</strain>
    </source>
</reference>
<sequence>MYKLYFRQAWQLMERNRFFSTVYIIGTGLAISMVMVMAVVYHIRTANIAPEVHRDRMCYLNGLSYVQSNMSRSSYSYGLRTIKECIYPMTTPEAVAIKVDPLPLRYIIGDSYARLQGGDISPKVNLMATDDGFWQIFRYRFLAGKPFDKAAVSSSLSRVVVNEKTARMLFGKTDVVNETILLNDVEYSVCGVVADVSAVTPDAYADVWVPYSSLPALSELSSIEQRASIGPFSVCILLRNPGDMKAFRDEWQRQIKQYNTMLVDGQLEGTEPLLYFQNMLYSLFMQDWKKTFFMLLIILLLFLLVPALNLSGLNTFHIHDRIPELGVRRAFGARKGTLLMQLLTENLLLMLPGGFAGLLFSYLLVWLLRGLLLGSFVTMMLSGGTMDMSLSLPMLINMQVFGYAFMICLVLNLLSSIVPAFRALQVSITDALTNTAN</sequence>
<dbReference type="Proteomes" id="UP000236725">
    <property type="component" value="Unassembled WGS sequence"/>
</dbReference>
<proteinExistence type="predicted"/>
<evidence type="ECO:0000256" key="4">
    <source>
        <dbReference type="ARBA" id="ARBA00022989"/>
    </source>
</evidence>
<dbReference type="InterPro" id="IPR025857">
    <property type="entry name" value="MacB_PCD"/>
</dbReference>
<keyword evidence="5 6" id="KW-0472">Membrane</keyword>
<comment type="subcellular location">
    <subcellularLocation>
        <location evidence="1">Cell membrane</location>
        <topology evidence="1">Multi-pass membrane protein</topology>
    </subcellularLocation>
</comment>
<feature type="transmembrane region" description="Helical" evidence="6">
    <location>
        <begin position="400"/>
        <end position="421"/>
    </location>
</feature>
<evidence type="ECO:0000256" key="5">
    <source>
        <dbReference type="ARBA" id="ARBA00023136"/>
    </source>
</evidence>
<dbReference type="InterPro" id="IPR003838">
    <property type="entry name" value="ABC3_permease_C"/>
</dbReference>
<accession>A0A8G2BVP8</accession>
<feature type="transmembrane region" description="Helical" evidence="6">
    <location>
        <begin position="337"/>
        <end position="360"/>
    </location>
</feature>
<dbReference type="Pfam" id="PF12704">
    <property type="entry name" value="MacB_PCD"/>
    <property type="match status" value="1"/>
</dbReference>
<organism evidence="9 10">
    <name type="scientific">Parabacteroides chinchillae</name>
    <dbReference type="NCBI Taxonomy" id="871327"/>
    <lineage>
        <taxon>Bacteria</taxon>
        <taxon>Pseudomonadati</taxon>
        <taxon>Bacteroidota</taxon>
        <taxon>Bacteroidia</taxon>
        <taxon>Bacteroidales</taxon>
        <taxon>Tannerellaceae</taxon>
        <taxon>Parabacteroides</taxon>
    </lineage>
</organism>
<dbReference type="AlphaFoldDB" id="A0A8G2BVP8"/>
<evidence type="ECO:0000256" key="1">
    <source>
        <dbReference type="ARBA" id="ARBA00004651"/>
    </source>
</evidence>
<dbReference type="RefSeq" id="WP_103983000.1">
    <property type="nucleotide sequence ID" value="NZ_FNVS01000006.1"/>
</dbReference>
<feature type="domain" description="ABC3 transporter permease C-terminal" evidence="7">
    <location>
        <begin position="297"/>
        <end position="427"/>
    </location>
</feature>
<dbReference type="PANTHER" id="PTHR30572:SF18">
    <property type="entry name" value="ABC-TYPE MACROLIDE FAMILY EXPORT SYSTEM PERMEASE COMPONENT 2"/>
    <property type="match status" value="1"/>
</dbReference>
<evidence type="ECO:0000259" key="8">
    <source>
        <dbReference type="Pfam" id="PF12704"/>
    </source>
</evidence>
<dbReference type="GO" id="GO:0022857">
    <property type="term" value="F:transmembrane transporter activity"/>
    <property type="evidence" value="ECO:0007669"/>
    <property type="project" value="TreeGrafter"/>
</dbReference>
<dbReference type="EMBL" id="FNVS01000006">
    <property type="protein sequence ID" value="SEF76308.1"/>
    <property type="molecule type" value="Genomic_DNA"/>
</dbReference>
<feature type="transmembrane region" description="Helical" evidence="6">
    <location>
        <begin position="292"/>
        <end position="316"/>
    </location>
</feature>
<dbReference type="GO" id="GO:0005886">
    <property type="term" value="C:plasma membrane"/>
    <property type="evidence" value="ECO:0007669"/>
    <property type="project" value="UniProtKB-SubCell"/>
</dbReference>
<keyword evidence="3 6" id="KW-0812">Transmembrane</keyword>
<evidence type="ECO:0000256" key="2">
    <source>
        <dbReference type="ARBA" id="ARBA00022475"/>
    </source>
</evidence>
<gene>
    <name evidence="9" type="ORF">SAMN05444001_10699</name>
</gene>
<dbReference type="Pfam" id="PF02687">
    <property type="entry name" value="FtsX"/>
    <property type="match status" value="1"/>
</dbReference>
<dbReference type="InterPro" id="IPR050250">
    <property type="entry name" value="Macrolide_Exporter_MacB"/>
</dbReference>
<feature type="domain" description="MacB-like periplasmic core" evidence="8">
    <location>
        <begin position="24"/>
        <end position="252"/>
    </location>
</feature>
<protein>
    <submittedName>
        <fullName evidence="9">Putative ABC transport system permease protein</fullName>
    </submittedName>
</protein>
<evidence type="ECO:0000259" key="7">
    <source>
        <dbReference type="Pfam" id="PF02687"/>
    </source>
</evidence>
<keyword evidence="10" id="KW-1185">Reference proteome</keyword>
<evidence type="ECO:0000313" key="9">
    <source>
        <dbReference type="EMBL" id="SEF76308.1"/>
    </source>
</evidence>
<comment type="caution">
    <text evidence="9">The sequence shown here is derived from an EMBL/GenBank/DDBJ whole genome shotgun (WGS) entry which is preliminary data.</text>
</comment>
<evidence type="ECO:0000256" key="3">
    <source>
        <dbReference type="ARBA" id="ARBA00022692"/>
    </source>
</evidence>
<name>A0A8G2BVP8_9BACT</name>
<feature type="transmembrane region" description="Helical" evidence="6">
    <location>
        <begin position="21"/>
        <end position="43"/>
    </location>
</feature>
<evidence type="ECO:0000256" key="6">
    <source>
        <dbReference type="SAM" id="Phobius"/>
    </source>
</evidence>
<keyword evidence="2" id="KW-1003">Cell membrane</keyword>
<evidence type="ECO:0000313" key="10">
    <source>
        <dbReference type="Proteomes" id="UP000236725"/>
    </source>
</evidence>